<reference evidence="1 2" key="1">
    <citation type="submission" date="2017-09" db="EMBL/GenBank/DDBJ databases">
        <title>WGS assembly of Aquilegia coerulea Goldsmith.</title>
        <authorList>
            <person name="Hodges S."/>
            <person name="Kramer E."/>
            <person name="Nordborg M."/>
            <person name="Tomkins J."/>
            <person name="Borevitz J."/>
            <person name="Derieg N."/>
            <person name="Yan J."/>
            <person name="Mihaltcheva S."/>
            <person name="Hayes R.D."/>
            <person name="Rokhsar D."/>
        </authorList>
    </citation>
    <scope>NUCLEOTIDE SEQUENCE [LARGE SCALE GENOMIC DNA]</scope>
    <source>
        <strain evidence="2">cv. Goldsmith</strain>
    </source>
</reference>
<dbReference type="Proteomes" id="UP000230069">
    <property type="component" value="Unassembled WGS sequence"/>
</dbReference>
<dbReference type="EMBL" id="KZ305084">
    <property type="protein sequence ID" value="PIA28719.1"/>
    <property type="molecule type" value="Genomic_DNA"/>
</dbReference>
<dbReference type="AlphaFoldDB" id="A0A2G5CBS9"/>
<accession>A0A2G5CBS9</accession>
<evidence type="ECO:0000313" key="1">
    <source>
        <dbReference type="EMBL" id="PIA28719.1"/>
    </source>
</evidence>
<keyword evidence="2" id="KW-1185">Reference proteome</keyword>
<organism evidence="1 2">
    <name type="scientific">Aquilegia coerulea</name>
    <name type="common">Rocky mountain columbine</name>
    <dbReference type="NCBI Taxonomy" id="218851"/>
    <lineage>
        <taxon>Eukaryota</taxon>
        <taxon>Viridiplantae</taxon>
        <taxon>Streptophyta</taxon>
        <taxon>Embryophyta</taxon>
        <taxon>Tracheophyta</taxon>
        <taxon>Spermatophyta</taxon>
        <taxon>Magnoliopsida</taxon>
        <taxon>Ranunculales</taxon>
        <taxon>Ranunculaceae</taxon>
        <taxon>Thalictroideae</taxon>
        <taxon>Aquilegia</taxon>
    </lineage>
</organism>
<evidence type="ECO:0000313" key="2">
    <source>
        <dbReference type="Proteomes" id="UP000230069"/>
    </source>
</evidence>
<name>A0A2G5CBS9_AQUCA</name>
<protein>
    <submittedName>
        <fullName evidence="1">Uncharacterized protein</fullName>
    </submittedName>
</protein>
<gene>
    <name evidence="1" type="ORF">AQUCO_06700025v1</name>
</gene>
<sequence>MIIKLKELRKTENKNTATSYRGNARRTNCYVGNILKNKKPYRVCIEKVDNNLSMIAKSYLNKHVVTRNTSYINRKESYCN</sequence>
<dbReference type="InParanoid" id="A0A2G5CBS9"/>
<proteinExistence type="predicted"/>